<feature type="transmembrane region" description="Helical" evidence="4">
    <location>
        <begin position="44"/>
        <end position="63"/>
    </location>
</feature>
<proteinExistence type="predicted"/>
<feature type="domain" description="HIG1" evidence="5">
    <location>
        <begin position="1"/>
        <end position="65"/>
    </location>
</feature>
<evidence type="ECO:0000313" key="6">
    <source>
        <dbReference type="EMBL" id="TQV83411.1"/>
    </source>
</evidence>
<dbReference type="EMBL" id="VHSH01000001">
    <property type="protein sequence ID" value="TQV83411.1"/>
    <property type="molecule type" value="Genomic_DNA"/>
</dbReference>
<dbReference type="Gene3D" id="6.10.140.1320">
    <property type="match status" value="1"/>
</dbReference>
<reference evidence="6 7" key="1">
    <citation type="submission" date="2019-06" db="EMBL/GenBank/DDBJ databases">
        <title>Whole genome sequence for Rhodospirillaceae sp. R148.</title>
        <authorList>
            <person name="Wang G."/>
        </authorList>
    </citation>
    <scope>NUCLEOTIDE SEQUENCE [LARGE SCALE GENOMIC DNA]</scope>
    <source>
        <strain evidence="6 7">R148</strain>
    </source>
</reference>
<dbReference type="InterPro" id="IPR007667">
    <property type="entry name" value="Hypoxia_induced_domain"/>
</dbReference>
<dbReference type="AlphaFoldDB" id="A0A545U1Q4"/>
<evidence type="ECO:0000313" key="7">
    <source>
        <dbReference type="Proteomes" id="UP000315252"/>
    </source>
</evidence>
<accession>A0A545U1Q4</accession>
<protein>
    <submittedName>
        <fullName evidence="6">Twin transmembrane helix small protein</fullName>
    </submittedName>
</protein>
<comment type="caution">
    <text evidence="6">The sequence shown here is derived from an EMBL/GenBank/DDBJ whole genome shotgun (WGS) entry which is preliminary data.</text>
</comment>
<keyword evidence="7" id="KW-1185">Reference proteome</keyword>
<organism evidence="6 7">
    <name type="scientific">Denitrobaculum tricleocarpae</name>
    <dbReference type="NCBI Taxonomy" id="2591009"/>
    <lineage>
        <taxon>Bacteria</taxon>
        <taxon>Pseudomonadati</taxon>
        <taxon>Pseudomonadota</taxon>
        <taxon>Alphaproteobacteria</taxon>
        <taxon>Rhodospirillales</taxon>
        <taxon>Rhodospirillaceae</taxon>
        <taxon>Denitrobaculum</taxon>
    </lineage>
</organism>
<sequence length="65" mass="7152">MSTFFNIMMVLALLAVLGALGGGLYSMARGGEYNKKNANRFMRWRVILQAVALVILAVGIYATRK</sequence>
<dbReference type="OrthoDB" id="7284889at2"/>
<keyword evidence="1 4" id="KW-0812">Transmembrane</keyword>
<evidence type="ECO:0000256" key="1">
    <source>
        <dbReference type="ARBA" id="ARBA00022692"/>
    </source>
</evidence>
<evidence type="ECO:0000259" key="5">
    <source>
        <dbReference type="PROSITE" id="PS51503"/>
    </source>
</evidence>
<dbReference type="PROSITE" id="PS51503">
    <property type="entry name" value="HIG1"/>
    <property type="match status" value="1"/>
</dbReference>
<keyword evidence="3 4" id="KW-0472">Membrane</keyword>
<evidence type="ECO:0000256" key="3">
    <source>
        <dbReference type="ARBA" id="ARBA00023136"/>
    </source>
</evidence>
<dbReference type="RefSeq" id="WP_142894648.1">
    <property type="nucleotide sequence ID" value="NZ_ML660052.1"/>
</dbReference>
<dbReference type="Pfam" id="PF04588">
    <property type="entry name" value="HIG_1_N"/>
    <property type="match status" value="1"/>
</dbReference>
<dbReference type="Proteomes" id="UP000315252">
    <property type="component" value="Unassembled WGS sequence"/>
</dbReference>
<name>A0A545U1Q4_9PROT</name>
<gene>
    <name evidence="6" type="ORF">FKG95_02095</name>
</gene>
<evidence type="ECO:0000256" key="4">
    <source>
        <dbReference type="SAM" id="Phobius"/>
    </source>
</evidence>
<keyword evidence="2 4" id="KW-1133">Transmembrane helix</keyword>
<evidence type="ECO:0000256" key="2">
    <source>
        <dbReference type="ARBA" id="ARBA00022989"/>
    </source>
</evidence>
<dbReference type="NCBIfam" id="NF033233">
    <property type="entry name" value="twin_helix"/>
    <property type="match status" value="1"/>
</dbReference>